<keyword evidence="10" id="KW-1185">Reference proteome</keyword>
<keyword evidence="9" id="KW-0548">Nucleotidyltransferase</keyword>
<keyword evidence="6" id="KW-0342">GTP-binding</keyword>
<keyword evidence="4" id="KW-0547">Nucleotide-binding</keyword>
<dbReference type="GO" id="GO:0016779">
    <property type="term" value="F:nucleotidyltransferase activity"/>
    <property type="evidence" value="ECO:0007669"/>
    <property type="project" value="UniProtKB-KW"/>
</dbReference>
<keyword evidence="2 9" id="KW-0808">Transferase</keyword>
<organism evidence="9 10">
    <name type="scientific">Paenibacillus cremeus</name>
    <dbReference type="NCBI Taxonomy" id="2163881"/>
    <lineage>
        <taxon>Bacteria</taxon>
        <taxon>Bacillati</taxon>
        <taxon>Bacillota</taxon>
        <taxon>Bacilli</taxon>
        <taxon>Bacillales</taxon>
        <taxon>Paenibacillaceae</taxon>
        <taxon>Paenibacillus</taxon>
    </lineage>
</organism>
<dbReference type="InterPro" id="IPR025877">
    <property type="entry name" value="MobA-like_NTP_Trfase"/>
</dbReference>
<dbReference type="GO" id="GO:0046872">
    <property type="term" value="F:metal ion binding"/>
    <property type="evidence" value="ECO:0007669"/>
    <property type="project" value="UniProtKB-KW"/>
</dbReference>
<dbReference type="PANTHER" id="PTHR19136:SF81">
    <property type="entry name" value="MOLYBDENUM COFACTOR GUANYLYLTRANSFERASE"/>
    <property type="match status" value="1"/>
</dbReference>
<dbReference type="Proteomes" id="UP000317036">
    <property type="component" value="Unassembled WGS sequence"/>
</dbReference>
<name>A0A559JGL4_9BACL</name>
<dbReference type="InterPro" id="IPR029044">
    <property type="entry name" value="Nucleotide-diphossugar_trans"/>
</dbReference>
<dbReference type="SUPFAM" id="SSF53448">
    <property type="entry name" value="Nucleotide-diphospho-sugar transferases"/>
    <property type="match status" value="1"/>
</dbReference>
<dbReference type="Pfam" id="PF12804">
    <property type="entry name" value="NTP_transf_3"/>
    <property type="match status" value="1"/>
</dbReference>
<dbReference type="AlphaFoldDB" id="A0A559JGL4"/>
<gene>
    <name evidence="9" type="ORF">FPZ49_34060</name>
</gene>
<evidence type="ECO:0000259" key="8">
    <source>
        <dbReference type="Pfam" id="PF12804"/>
    </source>
</evidence>
<evidence type="ECO:0000256" key="7">
    <source>
        <dbReference type="ARBA" id="ARBA00023150"/>
    </source>
</evidence>
<dbReference type="GO" id="GO:0005525">
    <property type="term" value="F:GTP binding"/>
    <property type="evidence" value="ECO:0007669"/>
    <property type="project" value="UniProtKB-KW"/>
</dbReference>
<evidence type="ECO:0000256" key="4">
    <source>
        <dbReference type="ARBA" id="ARBA00022741"/>
    </source>
</evidence>
<dbReference type="GO" id="GO:0006777">
    <property type="term" value="P:Mo-molybdopterin cofactor biosynthetic process"/>
    <property type="evidence" value="ECO:0007669"/>
    <property type="project" value="UniProtKB-KW"/>
</dbReference>
<protein>
    <submittedName>
        <fullName evidence="9">Molybdenum cofactor guanylyltransferase</fullName>
    </submittedName>
</protein>
<evidence type="ECO:0000256" key="2">
    <source>
        <dbReference type="ARBA" id="ARBA00022679"/>
    </source>
</evidence>
<keyword evidence="1" id="KW-0963">Cytoplasm</keyword>
<feature type="domain" description="MobA-like NTP transferase" evidence="8">
    <location>
        <begin position="4"/>
        <end position="154"/>
    </location>
</feature>
<keyword evidence="5" id="KW-0460">Magnesium</keyword>
<dbReference type="InterPro" id="IPR013482">
    <property type="entry name" value="Molybde_CF_guanTrfase"/>
</dbReference>
<evidence type="ECO:0000256" key="5">
    <source>
        <dbReference type="ARBA" id="ARBA00022842"/>
    </source>
</evidence>
<evidence type="ECO:0000256" key="1">
    <source>
        <dbReference type="ARBA" id="ARBA00022490"/>
    </source>
</evidence>
<comment type="caution">
    <text evidence="9">The sequence shown here is derived from an EMBL/GenBank/DDBJ whole genome shotgun (WGS) entry which is preliminary data.</text>
</comment>
<evidence type="ECO:0000256" key="3">
    <source>
        <dbReference type="ARBA" id="ARBA00022723"/>
    </source>
</evidence>
<sequence length="219" mass="24292">MMSGLILAGGPSKQMGGHWKALLPMGGEALIRRQIREMRKVCKEIIVATQDPKPFLREVDTKVRIITDYYPGHGPLGGMHAGFSLSQMPDIWVVSSDMPFISAHAAQVLWLHKQAGFDAAIPSICGCVYPFHGVYDKSCGTRALSLIQQGEKQVSELLKLKELLWSEVPDAAFADDPANPPFIERLDTWEDYHRAEQFLLGLGPSANRKQIDEPLGQCH</sequence>
<keyword evidence="3" id="KW-0479">Metal-binding</keyword>
<dbReference type="OrthoDB" id="9788394at2"/>
<reference evidence="9 10" key="1">
    <citation type="submission" date="2019-07" db="EMBL/GenBank/DDBJ databases">
        <authorList>
            <person name="Kim J."/>
        </authorList>
    </citation>
    <scope>NUCLEOTIDE SEQUENCE [LARGE SCALE GENOMIC DNA]</scope>
    <source>
        <strain evidence="9 10">JC52</strain>
    </source>
</reference>
<dbReference type="PANTHER" id="PTHR19136">
    <property type="entry name" value="MOLYBDENUM COFACTOR GUANYLYLTRANSFERASE"/>
    <property type="match status" value="1"/>
</dbReference>
<dbReference type="CDD" id="cd02503">
    <property type="entry name" value="MobA"/>
    <property type="match status" value="1"/>
</dbReference>
<evidence type="ECO:0000313" key="10">
    <source>
        <dbReference type="Proteomes" id="UP000317036"/>
    </source>
</evidence>
<proteinExistence type="predicted"/>
<dbReference type="EMBL" id="VNJI01000084">
    <property type="protein sequence ID" value="TVX99014.1"/>
    <property type="molecule type" value="Genomic_DNA"/>
</dbReference>
<dbReference type="RefSeq" id="WP_144854978.1">
    <property type="nucleotide sequence ID" value="NZ_VNJI01000084.1"/>
</dbReference>
<evidence type="ECO:0000256" key="6">
    <source>
        <dbReference type="ARBA" id="ARBA00023134"/>
    </source>
</evidence>
<dbReference type="Gene3D" id="3.90.550.10">
    <property type="entry name" value="Spore Coat Polysaccharide Biosynthesis Protein SpsA, Chain A"/>
    <property type="match status" value="1"/>
</dbReference>
<evidence type="ECO:0000313" key="9">
    <source>
        <dbReference type="EMBL" id="TVX99014.1"/>
    </source>
</evidence>
<keyword evidence="7" id="KW-0501">Molybdenum cofactor biosynthesis</keyword>
<accession>A0A559JGL4</accession>